<dbReference type="SMART" id="SM00176">
    <property type="entry name" value="RAN"/>
    <property type="match status" value="1"/>
</dbReference>
<keyword evidence="6" id="KW-0342">GTP-binding</keyword>
<comment type="subcellular location">
    <subcellularLocation>
        <location evidence="1">Host cell membrane</location>
        <topology evidence="1">Lipid-anchor</topology>
        <orientation evidence="1">Cytoplasmic side</orientation>
    </subcellularLocation>
</comment>
<dbReference type="InterPro" id="IPR002041">
    <property type="entry name" value="Ran_GTPase"/>
</dbReference>
<dbReference type="PROSITE" id="PS51418">
    <property type="entry name" value="RAN"/>
    <property type="match status" value="1"/>
</dbReference>
<dbReference type="SMART" id="SM00173">
    <property type="entry name" value="RAS"/>
    <property type="match status" value="1"/>
</dbReference>
<dbReference type="Gene3D" id="3.40.50.300">
    <property type="entry name" value="P-loop containing nucleotide triphosphate hydrolases"/>
    <property type="match status" value="1"/>
</dbReference>
<dbReference type="PROSITE" id="PS51419">
    <property type="entry name" value="RAB"/>
    <property type="match status" value="1"/>
</dbReference>
<dbReference type="InterPro" id="IPR001806">
    <property type="entry name" value="Small_GTPase"/>
</dbReference>
<keyword evidence="4" id="KW-0547">Nucleotide-binding</keyword>
<evidence type="ECO:0000256" key="6">
    <source>
        <dbReference type="ARBA" id="ARBA00023134"/>
    </source>
</evidence>
<proteinExistence type="inferred from homology"/>
<name>A0A481Z9Z4_9VIRU</name>
<dbReference type="GO" id="GO:0003924">
    <property type="term" value="F:GTPase activity"/>
    <property type="evidence" value="ECO:0007669"/>
    <property type="project" value="InterPro"/>
</dbReference>
<reference evidence="7" key="1">
    <citation type="journal article" date="2019" name="MBio">
        <title>Virus Genomes from Deep Sea Sediments Expand the Ocean Megavirome and Support Independent Origins of Viral Gigantism.</title>
        <authorList>
            <person name="Backstrom D."/>
            <person name="Yutin N."/>
            <person name="Jorgensen S.L."/>
            <person name="Dharamshi J."/>
            <person name="Homa F."/>
            <person name="Zaremba-Niedwiedzka K."/>
            <person name="Spang A."/>
            <person name="Wolf Y.I."/>
            <person name="Koonin E.V."/>
            <person name="Ettema T.J."/>
        </authorList>
    </citation>
    <scope>NUCLEOTIDE SEQUENCE</scope>
</reference>
<evidence type="ECO:0000256" key="5">
    <source>
        <dbReference type="ARBA" id="ARBA00022927"/>
    </source>
</evidence>
<dbReference type="GO" id="GO:0015031">
    <property type="term" value="P:protein transport"/>
    <property type="evidence" value="ECO:0007669"/>
    <property type="project" value="UniProtKB-KW"/>
</dbReference>
<evidence type="ECO:0000256" key="4">
    <source>
        <dbReference type="ARBA" id="ARBA00022741"/>
    </source>
</evidence>
<evidence type="ECO:0000256" key="2">
    <source>
        <dbReference type="ARBA" id="ARBA00008028"/>
    </source>
</evidence>
<dbReference type="EMBL" id="MK500577">
    <property type="protein sequence ID" value="QBK92446.1"/>
    <property type="molecule type" value="Genomic_DNA"/>
</dbReference>
<dbReference type="SMART" id="SM00174">
    <property type="entry name" value="RHO"/>
    <property type="match status" value="1"/>
</dbReference>
<comment type="similarity">
    <text evidence="2">Belongs to the small GTPase superfamily. Ran family.</text>
</comment>
<protein>
    <submittedName>
        <fullName evidence="7">Ras family GTPase</fullName>
    </submittedName>
</protein>
<dbReference type="PANTHER" id="PTHR24071:SF0">
    <property type="entry name" value="GTP-BINDING NUCLEAR PROTEIN RAN"/>
    <property type="match status" value="1"/>
</dbReference>
<dbReference type="InterPro" id="IPR027417">
    <property type="entry name" value="P-loop_NTPase"/>
</dbReference>
<dbReference type="GO" id="GO:0020002">
    <property type="term" value="C:host cell plasma membrane"/>
    <property type="evidence" value="ECO:0007669"/>
    <property type="project" value="UniProtKB-SubCell"/>
</dbReference>
<keyword evidence="5" id="KW-0653">Protein transport</keyword>
<dbReference type="Pfam" id="PF00071">
    <property type="entry name" value="Ras"/>
    <property type="match status" value="1"/>
</dbReference>
<dbReference type="SMART" id="SM00175">
    <property type="entry name" value="RAB"/>
    <property type="match status" value="1"/>
</dbReference>
<organism evidence="7">
    <name type="scientific">Pithovirus LCPAC401</name>
    <dbReference type="NCBI Taxonomy" id="2506595"/>
    <lineage>
        <taxon>Viruses</taxon>
        <taxon>Pithoviruses</taxon>
    </lineage>
</organism>
<dbReference type="SUPFAM" id="SSF52540">
    <property type="entry name" value="P-loop containing nucleoside triphosphate hydrolases"/>
    <property type="match status" value="1"/>
</dbReference>
<dbReference type="InterPro" id="IPR005225">
    <property type="entry name" value="Small_GTP-bd"/>
</dbReference>
<gene>
    <name evidence="7" type="ORF">LCPAC401_00840</name>
</gene>
<dbReference type="NCBIfam" id="TIGR00231">
    <property type="entry name" value="small_GTP"/>
    <property type="match status" value="1"/>
</dbReference>
<dbReference type="GO" id="GO:0005525">
    <property type="term" value="F:GTP binding"/>
    <property type="evidence" value="ECO:0007669"/>
    <property type="project" value="UniProtKB-KW"/>
</dbReference>
<dbReference type="PRINTS" id="PR00449">
    <property type="entry name" value="RASTRNSFRMNG"/>
</dbReference>
<evidence type="ECO:0000256" key="1">
    <source>
        <dbReference type="ARBA" id="ARBA00004112"/>
    </source>
</evidence>
<sequence>MENYTHKIVFVGDGGVGKTTFITRHMTGKFEKRYIPTQGKELRSILFSTNKGKIGFDILDIAGQEKFGLSTDYFVGAECAVVMFDVTSLVSYKNAKVWVDLLRKSVPEIPIVLCGNKVDIKNRKVKNITIYWDLELLGYYDISALSNYNFEKPFLAFVRHFYGEDAKLVQDEI</sequence>
<evidence type="ECO:0000256" key="3">
    <source>
        <dbReference type="ARBA" id="ARBA00022448"/>
    </source>
</evidence>
<dbReference type="FunFam" id="3.40.50.300:FF:001447">
    <property type="entry name" value="Ras-related protein Rab-1B"/>
    <property type="match status" value="1"/>
</dbReference>
<evidence type="ECO:0000313" key="7">
    <source>
        <dbReference type="EMBL" id="QBK92446.1"/>
    </source>
</evidence>
<dbReference type="PANTHER" id="PTHR24071">
    <property type="entry name" value="RAN GTPASE"/>
    <property type="match status" value="1"/>
</dbReference>
<accession>A0A481Z9Z4</accession>
<keyword evidence="3" id="KW-0813">Transport</keyword>